<keyword evidence="3" id="KW-1185">Reference proteome</keyword>
<accession>A0ABR2YKK1</accession>
<sequence length="163" mass="18054">MRPEGLPALCSSPFQHFIRKWSTDSVTAIIVPMPKLSPSMTAGIISKWVKAPGDEVAEYDIVMEVDTEELTENAYKVGKFAGNVTLLVEAQEEGVMHSHLVPEGKQVEVGTPVALMAEQRESLPDLDGYKPPQNVYAEESQVRTLIWQSFLKSDEGDETKGYD</sequence>
<evidence type="ECO:0000259" key="1">
    <source>
        <dbReference type="Pfam" id="PF00364"/>
    </source>
</evidence>
<dbReference type="InterPro" id="IPR011053">
    <property type="entry name" value="Single_hybrid_motif"/>
</dbReference>
<evidence type="ECO:0000313" key="2">
    <source>
        <dbReference type="EMBL" id="KAK9907314.1"/>
    </source>
</evidence>
<dbReference type="InterPro" id="IPR000089">
    <property type="entry name" value="Biotin_lipoyl"/>
</dbReference>
<dbReference type="SUPFAM" id="SSF51230">
    <property type="entry name" value="Single hybrid motif"/>
    <property type="match status" value="1"/>
</dbReference>
<comment type="caution">
    <text evidence="2">The sequence shown here is derived from an EMBL/GenBank/DDBJ whole genome shotgun (WGS) entry which is preliminary data.</text>
</comment>
<dbReference type="InterPro" id="IPR045257">
    <property type="entry name" value="E2/Pdx1"/>
</dbReference>
<feature type="domain" description="Lipoyl-binding" evidence="1">
    <location>
        <begin position="31"/>
        <end position="67"/>
    </location>
</feature>
<dbReference type="PANTHER" id="PTHR23151:SF90">
    <property type="entry name" value="DIHYDROLIPOYLLYSINE-RESIDUE ACETYLTRANSFERASE COMPONENT OF PYRUVATE DEHYDROGENASE COMPLEX, MITOCHONDRIAL-RELATED"/>
    <property type="match status" value="1"/>
</dbReference>
<name>A0ABR2YKK1_9CHLO</name>
<evidence type="ECO:0000313" key="3">
    <source>
        <dbReference type="Proteomes" id="UP001491310"/>
    </source>
</evidence>
<dbReference type="Proteomes" id="UP001491310">
    <property type="component" value="Unassembled WGS sequence"/>
</dbReference>
<dbReference type="Pfam" id="PF00364">
    <property type="entry name" value="Biotin_lipoyl"/>
    <property type="match status" value="1"/>
</dbReference>
<protein>
    <recommendedName>
        <fullName evidence="1">Lipoyl-binding domain-containing protein</fullName>
    </recommendedName>
</protein>
<dbReference type="CDD" id="cd06849">
    <property type="entry name" value="lipoyl_domain"/>
    <property type="match status" value="1"/>
</dbReference>
<dbReference type="EMBL" id="JALJOT010000009">
    <property type="protein sequence ID" value="KAK9907314.1"/>
    <property type="molecule type" value="Genomic_DNA"/>
</dbReference>
<dbReference type="PANTHER" id="PTHR23151">
    <property type="entry name" value="DIHYDROLIPOAMIDE ACETYL/SUCCINYL-TRANSFERASE-RELATED"/>
    <property type="match status" value="1"/>
</dbReference>
<proteinExistence type="predicted"/>
<dbReference type="Gene3D" id="2.40.50.100">
    <property type="match status" value="1"/>
</dbReference>
<reference evidence="2 3" key="1">
    <citation type="journal article" date="2024" name="Nat. Commun.">
        <title>Phylogenomics reveals the evolutionary origins of lichenization in chlorophyte algae.</title>
        <authorList>
            <person name="Puginier C."/>
            <person name="Libourel C."/>
            <person name="Otte J."/>
            <person name="Skaloud P."/>
            <person name="Haon M."/>
            <person name="Grisel S."/>
            <person name="Petersen M."/>
            <person name="Berrin J.G."/>
            <person name="Delaux P.M."/>
            <person name="Dal Grande F."/>
            <person name="Keller J."/>
        </authorList>
    </citation>
    <scope>NUCLEOTIDE SEQUENCE [LARGE SCALE GENOMIC DNA]</scope>
    <source>
        <strain evidence="2 3">SAG 216-7</strain>
    </source>
</reference>
<gene>
    <name evidence="2" type="ORF">WJX75_001297</name>
</gene>
<organism evidence="2 3">
    <name type="scientific">Coccomyxa subellipsoidea</name>
    <dbReference type="NCBI Taxonomy" id="248742"/>
    <lineage>
        <taxon>Eukaryota</taxon>
        <taxon>Viridiplantae</taxon>
        <taxon>Chlorophyta</taxon>
        <taxon>core chlorophytes</taxon>
        <taxon>Trebouxiophyceae</taxon>
        <taxon>Trebouxiophyceae incertae sedis</taxon>
        <taxon>Coccomyxaceae</taxon>
        <taxon>Coccomyxa</taxon>
    </lineage>
</organism>